<dbReference type="Proteomes" id="UP000719942">
    <property type="component" value="Unassembled WGS sequence"/>
</dbReference>
<protein>
    <submittedName>
        <fullName evidence="1">Uncharacterized protein</fullName>
    </submittedName>
</protein>
<keyword evidence="2" id="KW-1185">Reference proteome</keyword>
<comment type="caution">
    <text evidence="1">The sequence shown here is derived from an EMBL/GenBank/DDBJ whole genome shotgun (WGS) entry which is preliminary data.</text>
</comment>
<dbReference type="RefSeq" id="WP_219965352.1">
    <property type="nucleotide sequence ID" value="NZ_JAGFNZ010000003.1"/>
</dbReference>
<name>A0ABS7DNS8_9FIRM</name>
<organism evidence="1 2">
    <name type="scientific">Caproiciproducens faecalis</name>
    <dbReference type="NCBI Taxonomy" id="2820301"/>
    <lineage>
        <taxon>Bacteria</taxon>
        <taxon>Bacillati</taxon>
        <taxon>Bacillota</taxon>
        <taxon>Clostridia</taxon>
        <taxon>Eubacteriales</taxon>
        <taxon>Acutalibacteraceae</taxon>
        <taxon>Caproiciproducens</taxon>
    </lineage>
</organism>
<dbReference type="EMBL" id="JAGFNZ010000003">
    <property type="protein sequence ID" value="MBW7572937.1"/>
    <property type="molecule type" value="Genomic_DNA"/>
</dbReference>
<gene>
    <name evidence="1" type="ORF">J5W02_08930</name>
</gene>
<evidence type="ECO:0000313" key="1">
    <source>
        <dbReference type="EMBL" id="MBW7572937.1"/>
    </source>
</evidence>
<reference evidence="1 2" key="1">
    <citation type="submission" date="2021-03" db="EMBL/GenBank/DDBJ databases">
        <title>Caproiciproducens sp. nov. isolated from feces of cow.</title>
        <authorList>
            <person name="Choi J.-Y."/>
        </authorList>
    </citation>
    <scope>NUCLEOTIDE SEQUENCE [LARGE SCALE GENOMIC DNA]</scope>
    <source>
        <strain evidence="1 2">AGMB10547</strain>
    </source>
</reference>
<evidence type="ECO:0000313" key="2">
    <source>
        <dbReference type="Proteomes" id="UP000719942"/>
    </source>
</evidence>
<accession>A0ABS7DNS8</accession>
<sequence>MRLYKKKFAYRDLLLSVLVFSAVLFLFWGGFTSAVRANSAEKLRVTRAAVQKAIISCYAVEGFYPPDIQYLEDHYGIEIDHSKYVVQYETAGSNIMPSVQVLEKGAES</sequence>
<proteinExistence type="predicted"/>